<evidence type="ECO:0000256" key="1">
    <source>
        <dbReference type="SAM" id="Phobius"/>
    </source>
</evidence>
<protein>
    <submittedName>
        <fullName evidence="2">Uncharacterized protein</fullName>
    </submittedName>
</protein>
<keyword evidence="1" id="KW-1133">Transmembrane helix</keyword>
<dbReference type="KEGG" id="kcm:ABWK59_01095"/>
<organism evidence="2">
    <name type="scientific">Kitasatospora camelliae</name>
    <dbReference type="NCBI Taxonomy" id="3156397"/>
    <lineage>
        <taxon>Bacteria</taxon>
        <taxon>Bacillati</taxon>
        <taxon>Actinomycetota</taxon>
        <taxon>Actinomycetes</taxon>
        <taxon>Kitasatosporales</taxon>
        <taxon>Streptomycetaceae</taxon>
        <taxon>Kitasatospora</taxon>
    </lineage>
</organism>
<reference evidence="2" key="1">
    <citation type="submission" date="2024-06" db="EMBL/GenBank/DDBJ databases">
        <title>The genome sequences of Kitasatospora sp. strain HUAS MG31.</title>
        <authorList>
            <person name="Mo P."/>
        </authorList>
    </citation>
    <scope>NUCLEOTIDE SEQUENCE</scope>
    <source>
        <strain evidence="2">HUAS MG31</strain>
    </source>
</reference>
<dbReference type="InterPro" id="IPR057702">
    <property type="entry name" value="DUF7942"/>
</dbReference>
<dbReference type="NCBIfam" id="NF046119">
    <property type="entry name" value="memb_SCO4225"/>
    <property type="match status" value="1"/>
</dbReference>
<gene>
    <name evidence="2" type="ORF">ABWK59_01095</name>
</gene>
<feature type="transmembrane region" description="Helical" evidence="1">
    <location>
        <begin position="59"/>
        <end position="80"/>
    </location>
</feature>
<dbReference type="EMBL" id="CP159872">
    <property type="protein sequence ID" value="XCM77635.1"/>
    <property type="molecule type" value="Genomic_DNA"/>
</dbReference>
<sequence length="98" mass="10163">MFSRAYLALVAAAVGLDVHATYVVHDPAFASMRLTLATAPAGLLALPLPAVFWDSPVEWVGPLLLIATTVTAGLGNAVLLGRPVAGNRASARDRRTVA</sequence>
<dbReference type="Pfam" id="PF25637">
    <property type="entry name" value="DUF7942"/>
    <property type="match status" value="1"/>
</dbReference>
<dbReference type="AlphaFoldDB" id="A0AAU8JN21"/>
<evidence type="ECO:0000313" key="2">
    <source>
        <dbReference type="EMBL" id="XCM77635.1"/>
    </source>
</evidence>
<keyword evidence="1" id="KW-0472">Membrane</keyword>
<keyword evidence="1" id="KW-0812">Transmembrane</keyword>
<accession>A0AAU8JN21</accession>
<proteinExistence type="predicted"/>
<name>A0AAU8JN21_9ACTN</name>